<evidence type="ECO:0000256" key="1">
    <source>
        <dbReference type="SAM" id="MobiDB-lite"/>
    </source>
</evidence>
<accession>A0A285NTL3</accession>
<dbReference type="EMBL" id="OBEJ01000002">
    <property type="protein sequence ID" value="SNZ12243.1"/>
    <property type="molecule type" value="Genomic_DNA"/>
</dbReference>
<dbReference type="Pfam" id="PF24458">
    <property type="entry name" value="DUF7573"/>
    <property type="match status" value="1"/>
</dbReference>
<evidence type="ECO:0000313" key="3">
    <source>
        <dbReference type="EMBL" id="SNZ12243.1"/>
    </source>
</evidence>
<proteinExistence type="predicted"/>
<gene>
    <name evidence="3" type="ORF">SAMN06269185_1569</name>
</gene>
<dbReference type="InterPro" id="IPR055995">
    <property type="entry name" value="DUF7573"/>
</dbReference>
<feature type="region of interest" description="Disordered" evidence="1">
    <location>
        <begin position="1"/>
        <end position="27"/>
    </location>
</feature>
<dbReference type="OrthoDB" id="157634at2157"/>
<sequence>MSDDSSLADFGDEADDPDEASDIADDAAGTAVVTYQWGTETTCERCGEATSRLWRPDDDAGEPDTAMVCVDCKRW</sequence>
<evidence type="ECO:0000313" key="4">
    <source>
        <dbReference type="Proteomes" id="UP000219453"/>
    </source>
</evidence>
<dbReference type="RefSeq" id="WP_097008532.1">
    <property type="nucleotide sequence ID" value="NZ_OBEJ01000002.1"/>
</dbReference>
<organism evidence="3 4">
    <name type="scientific">Natronoarchaeum philippinense</name>
    <dbReference type="NCBI Taxonomy" id="558529"/>
    <lineage>
        <taxon>Archaea</taxon>
        <taxon>Methanobacteriati</taxon>
        <taxon>Methanobacteriota</taxon>
        <taxon>Stenosarchaea group</taxon>
        <taxon>Halobacteria</taxon>
        <taxon>Halobacteriales</taxon>
        <taxon>Natronoarchaeaceae</taxon>
    </lineage>
</organism>
<dbReference type="Proteomes" id="UP000219453">
    <property type="component" value="Unassembled WGS sequence"/>
</dbReference>
<protein>
    <recommendedName>
        <fullName evidence="2">DUF7573 domain-containing protein</fullName>
    </recommendedName>
</protein>
<feature type="domain" description="DUF7573" evidence="2">
    <location>
        <begin position="31"/>
        <end position="75"/>
    </location>
</feature>
<keyword evidence="4" id="KW-1185">Reference proteome</keyword>
<feature type="compositionally biased region" description="Acidic residues" evidence="1">
    <location>
        <begin position="10"/>
        <end position="25"/>
    </location>
</feature>
<evidence type="ECO:0000259" key="2">
    <source>
        <dbReference type="Pfam" id="PF24458"/>
    </source>
</evidence>
<dbReference type="AlphaFoldDB" id="A0A285NTL3"/>
<name>A0A285NTL3_NATPI</name>
<reference evidence="3 4" key="1">
    <citation type="submission" date="2017-09" db="EMBL/GenBank/DDBJ databases">
        <authorList>
            <person name="Ehlers B."/>
            <person name="Leendertz F.H."/>
        </authorList>
    </citation>
    <scope>NUCLEOTIDE SEQUENCE [LARGE SCALE GENOMIC DNA]</scope>
    <source>
        <strain evidence="3 4">DSM 27208</strain>
    </source>
</reference>